<dbReference type="EMBL" id="HBFQ01011420">
    <property type="protein sequence ID" value="CAD8833660.1"/>
    <property type="molecule type" value="Transcribed_RNA"/>
</dbReference>
<feature type="region of interest" description="Disordered" evidence="1">
    <location>
        <begin position="20"/>
        <end position="40"/>
    </location>
</feature>
<accession>A0A7S0ZVC7</accession>
<reference evidence="2" key="1">
    <citation type="submission" date="2021-01" db="EMBL/GenBank/DDBJ databases">
        <authorList>
            <person name="Corre E."/>
            <person name="Pelletier E."/>
            <person name="Niang G."/>
            <person name="Scheremetjew M."/>
            <person name="Finn R."/>
            <person name="Kale V."/>
            <person name="Holt S."/>
            <person name="Cochrane G."/>
            <person name="Meng A."/>
            <person name="Brown T."/>
            <person name="Cohen L."/>
        </authorList>
    </citation>
    <scope>NUCLEOTIDE SEQUENCE</scope>
</reference>
<sequence length="255" mass="28273">MHSCDITYIDVNRQSHCLSQEVTRQDTDNTSGSELHSRSDAKHVPLPWKLLPEPAAEQGCGDQEEDGALLPLALRSALDGDLVESQVGRSTERGSRLGKGSRWWTEICALQLCPLSGFPISMLPYPPYKFRMDPQRAVPHRLVDGKYLALLVISKGEVDVCGRVLVSTDVESLDAYVHRCKLGPFRLGKALSLARVIACEGALGRTEAARELSKLCKAARCELFRLQKIQKNRVLKIQQTSDREPGLIGCVQSFF</sequence>
<feature type="compositionally biased region" description="Polar residues" evidence="1">
    <location>
        <begin position="20"/>
        <end position="34"/>
    </location>
</feature>
<gene>
    <name evidence="2" type="ORF">NSCI0253_LOCUS8008</name>
</gene>
<organism evidence="2">
    <name type="scientific">Noctiluca scintillans</name>
    <name type="common">Sea sparkle</name>
    <name type="synonym">Red tide dinoflagellate</name>
    <dbReference type="NCBI Taxonomy" id="2966"/>
    <lineage>
        <taxon>Eukaryota</taxon>
        <taxon>Sar</taxon>
        <taxon>Alveolata</taxon>
        <taxon>Dinophyceae</taxon>
        <taxon>Noctilucales</taxon>
        <taxon>Noctilucaceae</taxon>
        <taxon>Noctiluca</taxon>
    </lineage>
</organism>
<name>A0A7S0ZVC7_NOCSC</name>
<dbReference type="AlphaFoldDB" id="A0A7S0ZVC7"/>
<protein>
    <submittedName>
        <fullName evidence="2">Uncharacterized protein</fullName>
    </submittedName>
</protein>
<proteinExistence type="predicted"/>
<evidence type="ECO:0000313" key="2">
    <source>
        <dbReference type="EMBL" id="CAD8833660.1"/>
    </source>
</evidence>
<evidence type="ECO:0000256" key="1">
    <source>
        <dbReference type="SAM" id="MobiDB-lite"/>
    </source>
</evidence>